<dbReference type="SUPFAM" id="SSF57184">
    <property type="entry name" value="Growth factor receptor domain"/>
    <property type="match status" value="1"/>
</dbReference>
<dbReference type="FunFam" id="2.10.25.10:FF:000139">
    <property type="entry name" value="Fibulin-1"/>
    <property type="match status" value="1"/>
</dbReference>
<feature type="domain" description="EGF-like" evidence="8">
    <location>
        <begin position="167"/>
        <end position="205"/>
    </location>
</feature>
<evidence type="ECO:0000256" key="2">
    <source>
        <dbReference type="ARBA" id="ARBA00022729"/>
    </source>
</evidence>
<evidence type="ECO:0000256" key="5">
    <source>
        <dbReference type="PROSITE-ProRule" id="PRU00076"/>
    </source>
</evidence>
<dbReference type="FunFam" id="2.10.25.10:FF:000038">
    <property type="entry name" value="Fibrillin 2"/>
    <property type="match status" value="3"/>
</dbReference>
<protein>
    <submittedName>
        <fullName evidence="9">Fibulin-1-like isoform X1</fullName>
    </submittedName>
</protein>
<evidence type="ECO:0000313" key="9">
    <source>
        <dbReference type="EMBL" id="CAI9741403.1"/>
    </source>
</evidence>
<evidence type="ECO:0000256" key="4">
    <source>
        <dbReference type="ARBA" id="ARBA00023157"/>
    </source>
</evidence>
<sequence>MKNLVLFLFVFVVGVWVTEGQQPTEGPSEVTKGQLPTEGPSEGTEELTDEPSDNEDGNSTTGESLAAWTTKRTCRVKCFKTKSYKQSRRTWCGFLRRCTKYSLKYTRYSTTCTRCCKGWTGVPGRCRDVNECRGKPCAWNARCINTAGSYRCVCDRGYTMGRRECVDVNECRRDPCGKYGKCSNTIGSYKCYCRRGFQWNGRTCIDINECRRRRVCGRYARCYNTPGSYYCKCYSTGYKMIGQTCVDINECLRNPCPSGATCHNFPGSYRCACKPGYYFANNTCVDYNECKYKGRCDHICVNTPGSFYCLCRKGFELFKKRYCVDINESSNNISVNSGIFQVFHSQNTPHT</sequence>
<proteinExistence type="predicted"/>
<dbReference type="PANTHER" id="PTHR24034:SF195">
    <property type="entry name" value="EGF-LIKE DOMAIN-CONTAINING PROTEIN"/>
    <property type="match status" value="1"/>
</dbReference>
<dbReference type="Gene3D" id="2.10.25.10">
    <property type="entry name" value="Laminin"/>
    <property type="match status" value="5"/>
</dbReference>
<dbReference type="Pfam" id="PF07645">
    <property type="entry name" value="EGF_CA"/>
    <property type="match status" value="3"/>
</dbReference>
<dbReference type="InterPro" id="IPR009030">
    <property type="entry name" value="Growth_fac_rcpt_cys_sf"/>
</dbReference>
<feature type="region of interest" description="Disordered" evidence="6">
    <location>
        <begin position="21"/>
        <end position="64"/>
    </location>
</feature>
<dbReference type="InterPro" id="IPR026823">
    <property type="entry name" value="cEGF"/>
</dbReference>
<gene>
    <name evidence="9" type="ORF">OCTVUL_1B015463</name>
</gene>
<reference evidence="9" key="1">
    <citation type="submission" date="2023-08" db="EMBL/GenBank/DDBJ databases">
        <authorList>
            <person name="Alioto T."/>
            <person name="Alioto T."/>
            <person name="Gomez Garrido J."/>
        </authorList>
    </citation>
    <scope>NUCLEOTIDE SEQUENCE</scope>
</reference>
<keyword evidence="2 7" id="KW-0732">Signal</keyword>
<feature type="chain" id="PRO_5041248798" evidence="7">
    <location>
        <begin position="21"/>
        <end position="351"/>
    </location>
</feature>
<feature type="domain" description="EGF-like" evidence="8">
    <location>
        <begin position="247"/>
        <end position="285"/>
    </location>
</feature>
<dbReference type="InterPro" id="IPR049883">
    <property type="entry name" value="NOTCH1_EGF-like"/>
</dbReference>
<dbReference type="InterPro" id="IPR000742">
    <property type="entry name" value="EGF"/>
</dbReference>
<evidence type="ECO:0000256" key="3">
    <source>
        <dbReference type="ARBA" id="ARBA00022737"/>
    </source>
</evidence>
<feature type="domain" description="EGF-like" evidence="8">
    <location>
        <begin position="286"/>
        <end position="324"/>
    </location>
</feature>
<dbReference type="EMBL" id="OX597839">
    <property type="protein sequence ID" value="CAI9741403.1"/>
    <property type="molecule type" value="Genomic_DNA"/>
</dbReference>
<dbReference type="PROSITE" id="PS50026">
    <property type="entry name" value="EGF_3"/>
    <property type="match status" value="5"/>
</dbReference>
<dbReference type="Proteomes" id="UP001162480">
    <property type="component" value="Chromosome 26"/>
</dbReference>
<dbReference type="SMART" id="SM00181">
    <property type="entry name" value="EGF"/>
    <property type="match status" value="5"/>
</dbReference>
<feature type="compositionally biased region" description="Acidic residues" evidence="6">
    <location>
        <begin position="43"/>
        <end position="56"/>
    </location>
</feature>
<dbReference type="PROSITE" id="PS01187">
    <property type="entry name" value="EGF_CA"/>
    <property type="match status" value="3"/>
</dbReference>
<keyword evidence="10" id="KW-1185">Reference proteome</keyword>
<evidence type="ECO:0000256" key="1">
    <source>
        <dbReference type="ARBA" id="ARBA00022536"/>
    </source>
</evidence>
<dbReference type="AlphaFoldDB" id="A0AA36BWB5"/>
<keyword evidence="1 5" id="KW-0245">EGF-like domain</keyword>
<dbReference type="Pfam" id="PF12662">
    <property type="entry name" value="cEGF"/>
    <property type="match status" value="1"/>
</dbReference>
<dbReference type="InterPro" id="IPR050751">
    <property type="entry name" value="ECM_structural_protein"/>
</dbReference>
<keyword evidence="4 5" id="KW-1015">Disulfide bond</keyword>
<dbReference type="SMART" id="SM00179">
    <property type="entry name" value="EGF_CA"/>
    <property type="match status" value="5"/>
</dbReference>
<keyword evidence="3" id="KW-0677">Repeat</keyword>
<dbReference type="InterPro" id="IPR018097">
    <property type="entry name" value="EGF_Ca-bd_CS"/>
</dbReference>
<dbReference type="PRINTS" id="PR00907">
    <property type="entry name" value="THRMBOMODULN"/>
</dbReference>
<organism evidence="9 10">
    <name type="scientific">Octopus vulgaris</name>
    <name type="common">Common octopus</name>
    <dbReference type="NCBI Taxonomy" id="6645"/>
    <lineage>
        <taxon>Eukaryota</taxon>
        <taxon>Metazoa</taxon>
        <taxon>Spiralia</taxon>
        <taxon>Lophotrochozoa</taxon>
        <taxon>Mollusca</taxon>
        <taxon>Cephalopoda</taxon>
        <taxon>Coleoidea</taxon>
        <taxon>Octopodiformes</taxon>
        <taxon>Octopoda</taxon>
        <taxon>Incirrata</taxon>
        <taxon>Octopodidae</taxon>
        <taxon>Octopus</taxon>
    </lineage>
</organism>
<dbReference type="PROSITE" id="PS00010">
    <property type="entry name" value="ASX_HYDROXYL"/>
    <property type="match status" value="5"/>
</dbReference>
<feature type="disulfide bond" evidence="5">
    <location>
        <begin position="290"/>
        <end position="300"/>
    </location>
</feature>
<evidence type="ECO:0000256" key="7">
    <source>
        <dbReference type="SAM" id="SignalP"/>
    </source>
</evidence>
<name>A0AA36BWB5_OCTVU</name>
<evidence type="ECO:0000259" key="8">
    <source>
        <dbReference type="PROSITE" id="PS50026"/>
    </source>
</evidence>
<dbReference type="InterPro" id="IPR001881">
    <property type="entry name" value="EGF-like_Ca-bd_dom"/>
</dbReference>
<dbReference type="PANTHER" id="PTHR24034">
    <property type="entry name" value="EGF-LIKE DOMAIN-CONTAINING PROTEIN"/>
    <property type="match status" value="1"/>
</dbReference>
<feature type="domain" description="EGF-like" evidence="8">
    <location>
        <begin position="206"/>
        <end position="246"/>
    </location>
</feature>
<feature type="signal peptide" evidence="7">
    <location>
        <begin position="1"/>
        <end position="20"/>
    </location>
</feature>
<dbReference type="CDD" id="cd00054">
    <property type="entry name" value="EGF_CA"/>
    <property type="match status" value="4"/>
</dbReference>
<dbReference type="InterPro" id="IPR000152">
    <property type="entry name" value="EGF-type_Asp/Asn_hydroxyl_site"/>
</dbReference>
<evidence type="ECO:0000256" key="6">
    <source>
        <dbReference type="SAM" id="MobiDB-lite"/>
    </source>
</evidence>
<dbReference type="SUPFAM" id="SSF57196">
    <property type="entry name" value="EGF/Laminin"/>
    <property type="match status" value="2"/>
</dbReference>
<evidence type="ECO:0000313" key="10">
    <source>
        <dbReference type="Proteomes" id="UP001162480"/>
    </source>
</evidence>
<feature type="domain" description="EGF-like" evidence="8">
    <location>
        <begin position="128"/>
        <end position="166"/>
    </location>
</feature>
<dbReference type="FunFam" id="2.10.25.10:FF:000240">
    <property type="entry name" value="Vitamin K-dependent protein S"/>
    <property type="match status" value="1"/>
</dbReference>
<accession>A0AA36BWB5</accession>
<dbReference type="PROSITE" id="PS01186">
    <property type="entry name" value="EGF_2"/>
    <property type="match status" value="4"/>
</dbReference>
<comment type="caution">
    <text evidence="5">Lacks conserved residue(s) required for the propagation of feature annotation.</text>
</comment>
<dbReference type="GO" id="GO:0005509">
    <property type="term" value="F:calcium ion binding"/>
    <property type="evidence" value="ECO:0007669"/>
    <property type="project" value="InterPro"/>
</dbReference>